<keyword evidence="2" id="KW-1185">Reference proteome</keyword>
<protein>
    <submittedName>
        <fullName evidence="1">Uncharacterized protein</fullName>
    </submittedName>
</protein>
<proteinExistence type="predicted"/>
<dbReference type="AlphaFoldDB" id="A0A9D3XZR3"/>
<organism evidence="1 2">
    <name type="scientific">Dreissena polymorpha</name>
    <name type="common">Zebra mussel</name>
    <name type="synonym">Mytilus polymorpha</name>
    <dbReference type="NCBI Taxonomy" id="45954"/>
    <lineage>
        <taxon>Eukaryota</taxon>
        <taxon>Metazoa</taxon>
        <taxon>Spiralia</taxon>
        <taxon>Lophotrochozoa</taxon>
        <taxon>Mollusca</taxon>
        <taxon>Bivalvia</taxon>
        <taxon>Autobranchia</taxon>
        <taxon>Heteroconchia</taxon>
        <taxon>Euheterodonta</taxon>
        <taxon>Imparidentia</taxon>
        <taxon>Neoheterodontei</taxon>
        <taxon>Myida</taxon>
        <taxon>Dreissenoidea</taxon>
        <taxon>Dreissenidae</taxon>
        <taxon>Dreissena</taxon>
    </lineage>
</organism>
<accession>A0A9D3XZR3</accession>
<dbReference type="EMBL" id="JAIWYP010000069">
    <property type="protein sequence ID" value="KAH3690291.1"/>
    <property type="molecule type" value="Genomic_DNA"/>
</dbReference>
<evidence type="ECO:0000313" key="2">
    <source>
        <dbReference type="Proteomes" id="UP000828390"/>
    </source>
</evidence>
<comment type="caution">
    <text evidence="1">The sequence shown here is derived from an EMBL/GenBank/DDBJ whole genome shotgun (WGS) entry which is preliminary data.</text>
</comment>
<reference evidence="1" key="2">
    <citation type="submission" date="2020-11" db="EMBL/GenBank/DDBJ databases">
        <authorList>
            <person name="McCartney M.A."/>
            <person name="Auch B."/>
            <person name="Kono T."/>
            <person name="Mallez S."/>
            <person name="Becker A."/>
            <person name="Gohl D.M."/>
            <person name="Silverstein K.A.T."/>
            <person name="Koren S."/>
            <person name="Bechman K.B."/>
            <person name="Herman A."/>
            <person name="Abrahante J.E."/>
            <person name="Garbe J."/>
        </authorList>
    </citation>
    <scope>NUCLEOTIDE SEQUENCE</scope>
    <source>
        <strain evidence="1">Duluth1</strain>
        <tissue evidence="1">Whole animal</tissue>
    </source>
</reference>
<sequence length="72" mass="8425">MCMLAIKAFGIYPLCTPLSMQKRGSVSAIMTMRKYECQLSDNHFCNRHNQHNLNVQLRSVCLCLCSEEWLQW</sequence>
<name>A0A9D3XZR3_DREPO</name>
<gene>
    <name evidence="1" type="ORF">DPMN_191061</name>
</gene>
<evidence type="ECO:0000313" key="1">
    <source>
        <dbReference type="EMBL" id="KAH3690291.1"/>
    </source>
</evidence>
<reference evidence="1" key="1">
    <citation type="journal article" date="2019" name="bioRxiv">
        <title>The Genome of the Zebra Mussel, Dreissena polymorpha: A Resource for Invasive Species Research.</title>
        <authorList>
            <person name="McCartney M.A."/>
            <person name="Auch B."/>
            <person name="Kono T."/>
            <person name="Mallez S."/>
            <person name="Zhang Y."/>
            <person name="Obille A."/>
            <person name="Becker A."/>
            <person name="Abrahante J.E."/>
            <person name="Garbe J."/>
            <person name="Badalamenti J.P."/>
            <person name="Herman A."/>
            <person name="Mangelson H."/>
            <person name="Liachko I."/>
            <person name="Sullivan S."/>
            <person name="Sone E.D."/>
            <person name="Koren S."/>
            <person name="Silverstein K.A.T."/>
            <person name="Beckman K.B."/>
            <person name="Gohl D.M."/>
        </authorList>
    </citation>
    <scope>NUCLEOTIDE SEQUENCE</scope>
    <source>
        <strain evidence="1">Duluth1</strain>
        <tissue evidence="1">Whole animal</tissue>
    </source>
</reference>
<dbReference type="Proteomes" id="UP000828390">
    <property type="component" value="Unassembled WGS sequence"/>
</dbReference>